<dbReference type="AlphaFoldDB" id="A0AAV5UXJ0"/>
<dbReference type="EMBL" id="BTSY01000001">
    <property type="protein sequence ID" value="GMT11226.1"/>
    <property type="molecule type" value="Genomic_DNA"/>
</dbReference>
<name>A0AAV5UXJ0_9BILA</name>
<dbReference type="InterPro" id="IPR029445">
    <property type="entry name" value="INTS5_N"/>
</dbReference>
<gene>
    <name evidence="3" type="ORF">PFISCL1PPCAC_2523</name>
</gene>
<keyword evidence="4" id="KW-1185">Reference proteome</keyword>
<proteinExistence type="predicted"/>
<dbReference type="Pfam" id="PF14837">
    <property type="entry name" value="INTS5_N"/>
    <property type="match status" value="1"/>
</dbReference>
<protein>
    <submittedName>
        <fullName evidence="3">Uncharacterized protein</fullName>
    </submittedName>
</protein>
<evidence type="ECO:0000313" key="3">
    <source>
        <dbReference type="EMBL" id="GMT11226.1"/>
    </source>
</evidence>
<evidence type="ECO:0000259" key="2">
    <source>
        <dbReference type="Pfam" id="PF14838"/>
    </source>
</evidence>
<sequence>MAKGEAALDEALNGIFSSEYYQSINILYENFMKLANLCPDISMVYRNRPIWCQYPAEALVKDARDIYKRIPTSRPAVHNFIGLLIHESAHQHFVQREAAGGGQSNYKSVEDAAISLIDMIENHLLAKWNQSATLDVLEWACNLSCQLHINNHRRPCAIQMQAHTKAEQFLVLLKHSNAVNRLLLLINGIIELLLKKDADACLALLFDASRYGEDFNWMWLQISDKFPEIIVSRLFEIGKQNFAEYIKIHEDNARNPMPSSVFNTVCEDWETKIKSFSYLFNFLTFKKHSQLKDAFSSMIETGFATDPPPIGQTSSCPGSLSLLFVLRVVLDSPPLVNYIVTHNVNFMTPSYLVRLAHHIFSLPPDSMSPNWAVDVDQLGCHLDLESTGILMESMLRVAFDRTAFAGFDATNDPAVSILRGGVVKLLSRIVDNLVRFVHKLSNADGSAALANFSSGHKLQELIDWALLYPLGRPALLQYLHAISIAFGMHKGAEIVARFVLRAKDEQELGVMLSLLTSIHPFFPSIMAAVYEGFPVFRQAFYEGEKKRDSNYVESLTWINSIRVLMTWERNATDKELCKFIGFYPGEKLGDLLTDVMSRSIERMRKDVETGDKLGLASRLVDVSRFIDATGYSKRESAEILKSGIVVHCPVLSMRSLYKLSLQLATVLRFALRVYGDDVPDKEAHQLVDQLRAVINKLIHEELIPAQGEHAYKLFVSAFTHGVIQDAQSLFKDTIDISVYKLPSMDGPSTSSTPSLLEEIRSLSLKQSVASLAHSGQILPSRGRRRIEQMTDVDGLRLAACMDILYSMCVKR</sequence>
<dbReference type="PANTHER" id="PTHR31697:SF2">
    <property type="entry name" value="INTEGRATOR COMPLEX SUBUNIT 5"/>
    <property type="match status" value="1"/>
</dbReference>
<dbReference type="InterPro" id="IPR040316">
    <property type="entry name" value="INTS5"/>
</dbReference>
<accession>A0AAV5UXJ0</accession>
<organism evidence="3 4">
    <name type="scientific">Pristionchus fissidentatus</name>
    <dbReference type="NCBI Taxonomy" id="1538716"/>
    <lineage>
        <taxon>Eukaryota</taxon>
        <taxon>Metazoa</taxon>
        <taxon>Ecdysozoa</taxon>
        <taxon>Nematoda</taxon>
        <taxon>Chromadorea</taxon>
        <taxon>Rhabditida</taxon>
        <taxon>Rhabditina</taxon>
        <taxon>Diplogasteromorpha</taxon>
        <taxon>Diplogasteroidea</taxon>
        <taxon>Neodiplogasteridae</taxon>
        <taxon>Pristionchus</taxon>
    </lineage>
</organism>
<dbReference type="PANTHER" id="PTHR31697">
    <property type="entry name" value="INTEGRATOR COMPLEX SUBUNIT 5"/>
    <property type="match status" value="1"/>
</dbReference>
<dbReference type="GO" id="GO:0032039">
    <property type="term" value="C:integrator complex"/>
    <property type="evidence" value="ECO:0007669"/>
    <property type="project" value="InterPro"/>
</dbReference>
<feature type="domain" description="Integrator complex subunit 5 C-terminal" evidence="2">
    <location>
        <begin position="272"/>
        <end position="581"/>
    </location>
</feature>
<feature type="non-terminal residue" evidence="3">
    <location>
        <position position="811"/>
    </location>
</feature>
<feature type="domain" description="Integrator complex subunit 5 N-terminal" evidence="1">
    <location>
        <begin position="56"/>
        <end position="243"/>
    </location>
</feature>
<dbReference type="Pfam" id="PF14838">
    <property type="entry name" value="INTS5_C"/>
    <property type="match status" value="1"/>
</dbReference>
<dbReference type="Proteomes" id="UP001432322">
    <property type="component" value="Unassembled WGS sequence"/>
</dbReference>
<evidence type="ECO:0000313" key="4">
    <source>
        <dbReference type="Proteomes" id="UP001432322"/>
    </source>
</evidence>
<dbReference type="GO" id="GO:0034472">
    <property type="term" value="P:snRNA 3'-end processing"/>
    <property type="evidence" value="ECO:0007669"/>
    <property type="project" value="TreeGrafter"/>
</dbReference>
<dbReference type="InterPro" id="IPR029444">
    <property type="entry name" value="INTS5_C"/>
</dbReference>
<evidence type="ECO:0000259" key="1">
    <source>
        <dbReference type="Pfam" id="PF14837"/>
    </source>
</evidence>
<comment type="caution">
    <text evidence="3">The sequence shown here is derived from an EMBL/GenBank/DDBJ whole genome shotgun (WGS) entry which is preliminary data.</text>
</comment>
<reference evidence="3" key="1">
    <citation type="submission" date="2023-10" db="EMBL/GenBank/DDBJ databases">
        <title>Genome assembly of Pristionchus species.</title>
        <authorList>
            <person name="Yoshida K."/>
            <person name="Sommer R.J."/>
        </authorList>
    </citation>
    <scope>NUCLEOTIDE SEQUENCE</scope>
    <source>
        <strain evidence="3">RS5133</strain>
    </source>
</reference>